<dbReference type="Proteomes" id="UP000314294">
    <property type="component" value="Unassembled WGS sequence"/>
</dbReference>
<reference evidence="1 2" key="1">
    <citation type="submission" date="2019-03" db="EMBL/GenBank/DDBJ databases">
        <title>First draft genome of Liparis tanakae, snailfish: a comprehensive survey of snailfish specific genes.</title>
        <authorList>
            <person name="Kim W."/>
            <person name="Song I."/>
            <person name="Jeong J.-H."/>
            <person name="Kim D."/>
            <person name="Kim S."/>
            <person name="Ryu S."/>
            <person name="Song J.Y."/>
            <person name="Lee S.K."/>
        </authorList>
    </citation>
    <scope>NUCLEOTIDE SEQUENCE [LARGE SCALE GENOMIC DNA]</scope>
    <source>
        <tissue evidence="1">Muscle</tissue>
    </source>
</reference>
<name>A0A4Z2E1F7_9TELE</name>
<protein>
    <submittedName>
        <fullName evidence="1">Uncharacterized protein</fullName>
    </submittedName>
</protein>
<dbReference type="AlphaFoldDB" id="A0A4Z2E1F7"/>
<evidence type="ECO:0000313" key="1">
    <source>
        <dbReference type="EMBL" id="TNN22212.1"/>
    </source>
</evidence>
<keyword evidence="2" id="KW-1185">Reference proteome</keyword>
<proteinExistence type="predicted"/>
<dbReference type="EMBL" id="SRLO01023702">
    <property type="protein sequence ID" value="TNN22212.1"/>
    <property type="molecule type" value="Genomic_DNA"/>
</dbReference>
<gene>
    <name evidence="1" type="ORF">EYF80_067675</name>
</gene>
<accession>A0A4Z2E1F7</accession>
<comment type="caution">
    <text evidence="1">The sequence shown here is derived from an EMBL/GenBank/DDBJ whole genome shotgun (WGS) entry which is preliminary data.</text>
</comment>
<evidence type="ECO:0000313" key="2">
    <source>
        <dbReference type="Proteomes" id="UP000314294"/>
    </source>
</evidence>
<organism evidence="1 2">
    <name type="scientific">Liparis tanakae</name>
    <name type="common">Tanaka's snailfish</name>
    <dbReference type="NCBI Taxonomy" id="230148"/>
    <lineage>
        <taxon>Eukaryota</taxon>
        <taxon>Metazoa</taxon>
        <taxon>Chordata</taxon>
        <taxon>Craniata</taxon>
        <taxon>Vertebrata</taxon>
        <taxon>Euteleostomi</taxon>
        <taxon>Actinopterygii</taxon>
        <taxon>Neopterygii</taxon>
        <taxon>Teleostei</taxon>
        <taxon>Neoteleostei</taxon>
        <taxon>Acanthomorphata</taxon>
        <taxon>Eupercaria</taxon>
        <taxon>Perciformes</taxon>
        <taxon>Cottioidei</taxon>
        <taxon>Cottales</taxon>
        <taxon>Liparidae</taxon>
        <taxon>Liparis</taxon>
    </lineage>
</organism>
<sequence>MATNMQNPRLQSVSPEITTSSTVWVTPPYGTVHLHGGGASSHLQLADTLQLSAVVSADASEAAAGVVTEHQVALLLRQVYTQRTHVHGAEPERTTRSYHTPSGLMFTEQSLNAPREVIIHLQDSRNRA</sequence>